<dbReference type="EMBL" id="JAOQKC010000004">
    <property type="protein sequence ID" value="MCU6696074.1"/>
    <property type="molecule type" value="Genomic_DNA"/>
</dbReference>
<feature type="region of interest" description="Disordered" evidence="1">
    <location>
        <begin position="94"/>
        <end position="131"/>
    </location>
</feature>
<reference evidence="2 3" key="1">
    <citation type="journal article" date="2021" name="ISME Commun">
        <title>Automated analysis of genomic sequences facilitates high-throughput and comprehensive description of bacteria.</title>
        <authorList>
            <person name="Hitch T.C.A."/>
        </authorList>
    </citation>
    <scope>NUCLEOTIDE SEQUENCE [LARGE SCALE GENOMIC DNA]</scope>
    <source>
        <strain evidence="2 3">Sanger_04</strain>
    </source>
</reference>
<protein>
    <submittedName>
        <fullName evidence="2">Stage III sporulation protein AG</fullName>
    </submittedName>
</protein>
<comment type="caution">
    <text evidence="2">The sequence shown here is derived from an EMBL/GenBank/DDBJ whole genome shotgun (WGS) entry which is preliminary data.</text>
</comment>
<proteinExistence type="predicted"/>
<organism evidence="2 3">
    <name type="scientific">Laedolimicola ammoniilytica</name>
    <dbReference type="NCBI Taxonomy" id="2981771"/>
    <lineage>
        <taxon>Bacteria</taxon>
        <taxon>Bacillati</taxon>
        <taxon>Bacillota</taxon>
        <taxon>Clostridia</taxon>
        <taxon>Lachnospirales</taxon>
        <taxon>Lachnospiraceae</taxon>
        <taxon>Laedolimicola</taxon>
    </lineage>
</organism>
<sequence>MSKLKKPKKEQLVVLLLFGVLLVVIAIPTTPGKTTAGGESETISGVEAATDDIEAAGLSYEEQLEKRLSAILSRVAGAGRVEVMVTLESRGERIVEKDTPESRKNVEETDANGGSRTTDEQDWGEETVYYEDGNGGKSPYVVKELEPNIEGILVLAEGGGSAVVKQELLEAVQALFPIAAHKVKIMKLEGAK</sequence>
<evidence type="ECO:0000313" key="3">
    <source>
        <dbReference type="Proteomes" id="UP001652461"/>
    </source>
</evidence>
<evidence type="ECO:0000313" key="2">
    <source>
        <dbReference type="EMBL" id="MCU6696074.1"/>
    </source>
</evidence>
<dbReference type="Proteomes" id="UP001652461">
    <property type="component" value="Unassembled WGS sequence"/>
</dbReference>
<evidence type="ECO:0000256" key="1">
    <source>
        <dbReference type="SAM" id="MobiDB-lite"/>
    </source>
</evidence>
<keyword evidence="3" id="KW-1185">Reference proteome</keyword>
<accession>A0ABT2RUU4</accession>
<gene>
    <name evidence="2" type="ORF">OCV63_04080</name>
</gene>
<name>A0ABT2RUU4_9FIRM</name>
<feature type="compositionally biased region" description="Basic and acidic residues" evidence="1">
    <location>
        <begin position="94"/>
        <end position="107"/>
    </location>
</feature>
<dbReference type="RefSeq" id="WP_262670634.1">
    <property type="nucleotide sequence ID" value="NZ_JAOQKC010000004.1"/>
</dbReference>
<feature type="compositionally biased region" description="Acidic residues" evidence="1">
    <location>
        <begin position="120"/>
        <end position="129"/>
    </location>
</feature>